<name>A0A1F5GDZ4_9BACT</name>
<dbReference type="GO" id="GO:0008270">
    <property type="term" value="F:zinc ion binding"/>
    <property type="evidence" value="ECO:0007669"/>
    <property type="project" value="InterPro"/>
</dbReference>
<dbReference type="SUPFAM" id="SSF55486">
    <property type="entry name" value="Metalloproteases ('zincins'), catalytic domain"/>
    <property type="match status" value="1"/>
</dbReference>
<evidence type="ECO:0000313" key="7">
    <source>
        <dbReference type="EMBL" id="OGD90079.1"/>
    </source>
</evidence>
<organism evidence="7 8">
    <name type="scientific">Candidatus Curtissbacteria bacterium RIFCSPHIGHO2_02_FULL_42_15</name>
    <dbReference type="NCBI Taxonomy" id="1797716"/>
    <lineage>
        <taxon>Bacteria</taxon>
        <taxon>Candidatus Curtissiibacteriota</taxon>
    </lineage>
</organism>
<dbReference type="AlphaFoldDB" id="A0A1F5GDZ4"/>
<accession>A0A1F5GDZ4</accession>
<dbReference type="STRING" id="1797716.A3D07_03510"/>
<feature type="signal peptide" evidence="5">
    <location>
        <begin position="1"/>
        <end position="23"/>
    </location>
</feature>
<dbReference type="GO" id="GO:0004222">
    <property type="term" value="F:metalloendopeptidase activity"/>
    <property type="evidence" value="ECO:0007669"/>
    <property type="project" value="InterPro"/>
</dbReference>
<evidence type="ECO:0000256" key="5">
    <source>
        <dbReference type="SAM" id="SignalP"/>
    </source>
</evidence>
<dbReference type="GO" id="GO:0031012">
    <property type="term" value="C:extracellular matrix"/>
    <property type="evidence" value="ECO:0007669"/>
    <property type="project" value="InterPro"/>
</dbReference>
<proteinExistence type="predicted"/>
<evidence type="ECO:0000259" key="6">
    <source>
        <dbReference type="Pfam" id="PF00413"/>
    </source>
</evidence>
<evidence type="ECO:0000256" key="4">
    <source>
        <dbReference type="ARBA" id="ARBA00022833"/>
    </source>
</evidence>
<evidence type="ECO:0000256" key="2">
    <source>
        <dbReference type="ARBA" id="ARBA00022723"/>
    </source>
</evidence>
<feature type="domain" description="Peptidase M10 metallopeptidase" evidence="6">
    <location>
        <begin position="209"/>
        <end position="278"/>
    </location>
</feature>
<keyword evidence="2" id="KW-0479">Metal-binding</keyword>
<evidence type="ECO:0000256" key="1">
    <source>
        <dbReference type="ARBA" id="ARBA00022670"/>
    </source>
</evidence>
<dbReference type="InterPro" id="IPR001818">
    <property type="entry name" value="Pept_M10_metallopeptidase"/>
</dbReference>
<dbReference type="GO" id="GO:0006508">
    <property type="term" value="P:proteolysis"/>
    <property type="evidence" value="ECO:0007669"/>
    <property type="project" value="UniProtKB-KW"/>
</dbReference>
<evidence type="ECO:0000256" key="3">
    <source>
        <dbReference type="ARBA" id="ARBA00022801"/>
    </source>
</evidence>
<keyword evidence="5" id="KW-0732">Signal</keyword>
<keyword evidence="4" id="KW-0862">Zinc</keyword>
<dbReference type="Proteomes" id="UP000177124">
    <property type="component" value="Unassembled WGS sequence"/>
</dbReference>
<dbReference type="InterPro" id="IPR024079">
    <property type="entry name" value="MetalloPept_cat_dom_sf"/>
</dbReference>
<evidence type="ECO:0000313" key="8">
    <source>
        <dbReference type="Proteomes" id="UP000177124"/>
    </source>
</evidence>
<keyword evidence="3" id="KW-0378">Hydrolase</keyword>
<keyword evidence="1" id="KW-0645">Protease</keyword>
<dbReference type="Pfam" id="PF00413">
    <property type="entry name" value="Peptidase_M10"/>
    <property type="match status" value="1"/>
</dbReference>
<reference evidence="7 8" key="1">
    <citation type="journal article" date="2016" name="Nat. Commun.">
        <title>Thousands of microbial genomes shed light on interconnected biogeochemical processes in an aquifer system.</title>
        <authorList>
            <person name="Anantharaman K."/>
            <person name="Brown C.T."/>
            <person name="Hug L.A."/>
            <person name="Sharon I."/>
            <person name="Castelle C.J."/>
            <person name="Probst A.J."/>
            <person name="Thomas B.C."/>
            <person name="Singh A."/>
            <person name="Wilkins M.J."/>
            <person name="Karaoz U."/>
            <person name="Brodie E.L."/>
            <person name="Williams K.H."/>
            <person name="Hubbard S.S."/>
            <person name="Banfield J.F."/>
        </authorList>
    </citation>
    <scope>NUCLEOTIDE SEQUENCE [LARGE SCALE GENOMIC DNA]</scope>
</reference>
<dbReference type="Gene3D" id="3.40.390.10">
    <property type="entry name" value="Collagenase (Catalytic Domain)"/>
    <property type="match status" value="1"/>
</dbReference>
<gene>
    <name evidence="7" type="ORF">A3D07_03510</name>
</gene>
<dbReference type="EMBL" id="MFBF01000055">
    <property type="protein sequence ID" value="OGD90079.1"/>
    <property type="molecule type" value="Genomic_DNA"/>
</dbReference>
<feature type="chain" id="PRO_5009518719" description="Peptidase M10 metallopeptidase domain-containing protein" evidence="5">
    <location>
        <begin position="24"/>
        <end position="278"/>
    </location>
</feature>
<comment type="caution">
    <text evidence="7">The sequence shown here is derived from an EMBL/GenBank/DDBJ whole genome shotgun (WGS) entry which is preliminary data.</text>
</comment>
<protein>
    <recommendedName>
        <fullName evidence="6">Peptidase M10 metallopeptidase domain-containing protein</fullName>
    </recommendedName>
</protein>
<sequence length="278" mass="29937">MIKKITAIFSLLNLLLFVNPVLAIGVSSHATKQYDIPGSAVQISDSVYSLGKAKDPKSGKVVEGFAVVHYKNPEGKISKAARAKKTNTCYGYLSTGAKWKTVEPWVINPANTRGLPGDILLNNLTGDISKWEDAADGVATNGKIVNILGDGSITTSDLSQFANTLNSVNEVYFADITTPGVIAVTTVWGFWGGDISTREIVEWDQVYDDVDFGWSVSGESSKMDFDNIATHELGHAAGMADLYTASCSNETMYGYATLGETKKSTLEQGDIRGINLLY</sequence>